<dbReference type="Pfam" id="PF05521">
    <property type="entry name" value="Phage_HCP"/>
    <property type="match status" value="1"/>
</dbReference>
<dbReference type="InterPro" id="IPR008767">
    <property type="entry name" value="Phage_SPP1_head-tail_adaptor"/>
</dbReference>
<gene>
    <name evidence="1" type="ORF">CWE10_16775</name>
</gene>
<reference evidence="1" key="1">
    <citation type="submission" date="2017-11" db="EMBL/GenBank/DDBJ databases">
        <title>Three new genomes from thermophilic consortium.</title>
        <authorList>
            <person name="Quaggio R."/>
            <person name="Amgarten D."/>
            <person name="Setubal J.C."/>
        </authorList>
    </citation>
    <scope>NUCLEOTIDE SEQUENCE</scope>
    <source>
        <strain evidence="1">ZCTH01-B2</strain>
    </source>
</reference>
<organism evidence="1 2">
    <name type="scientific">Symbiobacterium thermophilum</name>
    <dbReference type="NCBI Taxonomy" id="2734"/>
    <lineage>
        <taxon>Bacteria</taxon>
        <taxon>Bacillati</taxon>
        <taxon>Bacillota</taxon>
        <taxon>Clostridia</taxon>
        <taxon>Eubacteriales</taxon>
        <taxon>Symbiobacteriaceae</taxon>
        <taxon>Symbiobacterium</taxon>
    </lineage>
</organism>
<proteinExistence type="predicted"/>
<name>A0A953I6C4_SYMTR</name>
<dbReference type="RefSeq" id="WP_273381176.1">
    <property type="nucleotide sequence ID" value="NZ_PIUK01000252.1"/>
</dbReference>
<dbReference type="EMBL" id="PIUK01000252">
    <property type="protein sequence ID" value="MBY6277816.1"/>
    <property type="molecule type" value="Genomic_DNA"/>
</dbReference>
<dbReference type="AlphaFoldDB" id="A0A953I6C4"/>
<dbReference type="InterPro" id="IPR038666">
    <property type="entry name" value="SSP1_head-tail_sf"/>
</dbReference>
<evidence type="ECO:0000313" key="2">
    <source>
        <dbReference type="Proteomes" id="UP000732377"/>
    </source>
</evidence>
<accession>A0A953I6C4</accession>
<dbReference type="Proteomes" id="UP000732377">
    <property type="component" value="Unassembled WGS sequence"/>
</dbReference>
<dbReference type="Gene3D" id="2.40.10.270">
    <property type="entry name" value="Bacteriophage SPP1 head-tail adaptor protein"/>
    <property type="match status" value="1"/>
</dbReference>
<comment type="caution">
    <text evidence="1">The sequence shown here is derived from an EMBL/GenBank/DDBJ whole genome shotgun (WGS) entry which is preliminary data.</text>
</comment>
<feature type="non-terminal residue" evidence="1">
    <location>
        <position position="103"/>
    </location>
</feature>
<sequence length="103" mass="12169">MTTASIFRHRVTIQELRDGQDEAGQPFQEWQDVATVWASVEPLRGTEYWAAAQVQAERTVRIRIRYRPGIRPDMRVLYAGRVFNIQSIIDPEERHRELQLMCR</sequence>
<protein>
    <submittedName>
        <fullName evidence="1">Head-tail adaptor protein</fullName>
    </submittedName>
</protein>
<evidence type="ECO:0000313" key="1">
    <source>
        <dbReference type="EMBL" id="MBY6277816.1"/>
    </source>
</evidence>
<dbReference type="NCBIfam" id="TIGR01563">
    <property type="entry name" value="gp16_SPP1"/>
    <property type="match status" value="1"/>
</dbReference>